<evidence type="ECO:0000259" key="10">
    <source>
        <dbReference type="PROSITE" id="PS51044"/>
    </source>
</evidence>
<dbReference type="InterPro" id="IPR023321">
    <property type="entry name" value="PINIT"/>
</dbReference>
<feature type="compositionally biased region" description="Low complexity" evidence="9">
    <location>
        <begin position="648"/>
        <end position="659"/>
    </location>
</feature>
<dbReference type="Pfam" id="PF02891">
    <property type="entry name" value="zf-MIZ"/>
    <property type="match status" value="1"/>
</dbReference>
<evidence type="ECO:0000256" key="9">
    <source>
        <dbReference type="SAM" id="MobiDB-lite"/>
    </source>
</evidence>
<reference evidence="12" key="2">
    <citation type="submission" date="2020-11" db="EMBL/GenBank/DDBJ databases">
        <authorList>
            <person name="McCartney M.A."/>
            <person name="Auch B."/>
            <person name="Kono T."/>
            <person name="Mallez S."/>
            <person name="Becker A."/>
            <person name="Gohl D.M."/>
            <person name="Silverstein K.A.T."/>
            <person name="Koren S."/>
            <person name="Bechman K.B."/>
            <person name="Herman A."/>
            <person name="Abrahante J.E."/>
            <person name="Garbe J."/>
        </authorList>
    </citation>
    <scope>NUCLEOTIDE SEQUENCE</scope>
    <source>
        <strain evidence="12">Duluth1</strain>
        <tissue evidence="12">Whole animal</tissue>
    </source>
</reference>
<dbReference type="GO" id="GO:0000785">
    <property type="term" value="C:chromatin"/>
    <property type="evidence" value="ECO:0007669"/>
    <property type="project" value="TreeGrafter"/>
</dbReference>
<feature type="compositionally biased region" description="Basic and acidic residues" evidence="9">
    <location>
        <begin position="465"/>
        <end position="475"/>
    </location>
</feature>
<protein>
    <recommendedName>
        <fullName evidence="14">E3 SUMO-protein ligase PIAS2</fullName>
    </recommendedName>
</protein>
<dbReference type="GO" id="GO:0016925">
    <property type="term" value="P:protein sumoylation"/>
    <property type="evidence" value="ECO:0007669"/>
    <property type="project" value="TreeGrafter"/>
</dbReference>
<evidence type="ECO:0000256" key="8">
    <source>
        <dbReference type="PROSITE-ProRule" id="PRU00452"/>
    </source>
</evidence>
<feature type="domain" description="SP-RING-type" evidence="10">
    <location>
        <begin position="334"/>
        <end position="419"/>
    </location>
</feature>
<feature type="compositionally biased region" description="Polar residues" evidence="9">
    <location>
        <begin position="624"/>
        <end position="635"/>
    </location>
</feature>
<feature type="region of interest" description="Disordered" evidence="9">
    <location>
        <begin position="443"/>
        <end position="475"/>
    </location>
</feature>
<evidence type="ECO:0000256" key="5">
    <source>
        <dbReference type="ARBA" id="ARBA00022771"/>
    </source>
</evidence>
<accession>A0A9D4K6E5</accession>
<dbReference type="GO" id="GO:0008270">
    <property type="term" value="F:zinc ion binding"/>
    <property type="evidence" value="ECO:0007669"/>
    <property type="project" value="UniProtKB-KW"/>
</dbReference>
<dbReference type="OrthoDB" id="10263264at2759"/>
<dbReference type="Proteomes" id="UP000828390">
    <property type="component" value="Unassembled WGS sequence"/>
</dbReference>
<comment type="similarity">
    <text evidence="2">Belongs to the PIAS family.</text>
</comment>
<dbReference type="Gene3D" id="1.10.720.30">
    <property type="entry name" value="SAP domain"/>
    <property type="match status" value="1"/>
</dbReference>
<evidence type="ECO:0000256" key="7">
    <source>
        <dbReference type="ARBA" id="ARBA00022833"/>
    </source>
</evidence>
<evidence type="ECO:0000256" key="4">
    <source>
        <dbReference type="ARBA" id="ARBA00022723"/>
    </source>
</evidence>
<feature type="region of interest" description="Disordered" evidence="9">
    <location>
        <begin position="487"/>
        <end position="535"/>
    </location>
</feature>
<dbReference type="FunFam" id="2.60.120.780:FF:000001">
    <property type="entry name" value="E3 SUMO-protein ligase PIAS2 isoform X1"/>
    <property type="match status" value="1"/>
</dbReference>
<evidence type="ECO:0000313" key="12">
    <source>
        <dbReference type="EMBL" id="KAH3833727.1"/>
    </source>
</evidence>
<feature type="region of interest" description="Disordered" evidence="9">
    <location>
        <begin position="688"/>
        <end position="708"/>
    </location>
</feature>
<dbReference type="PROSITE" id="PS51466">
    <property type="entry name" value="PINIT"/>
    <property type="match status" value="1"/>
</dbReference>
<dbReference type="GO" id="GO:0061665">
    <property type="term" value="F:SUMO ligase activity"/>
    <property type="evidence" value="ECO:0007669"/>
    <property type="project" value="TreeGrafter"/>
</dbReference>
<dbReference type="Gene3D" id="3.30.40.10">
    <property type="entry name" value="Zinc/RING finger domain, C3HC4 (zinc finger)"/>
    <property type="match status" value="1"/>
</dbReference>
<gene>
    <name evidence="12" type="ORF">DPMN_107041</name>
</gene>
<reference evidence="12" key="1">
    <citation type="journal article" date="2019" name="bioRxiv">
        <title>The Genome of the Zebra Mussel, Dreissena polymorpha: A Resource for Invasive Species Research.</title>
        <authorList>
            <person name="McCartney M.A."/>
            <person name="Auch B."/>
            <person name="Kono T."/>
            <person name="Mallez S."/>
            <person name="Zhang Y."/>
            <person name="Obille A."/>
            <person name="Becker A."/>
            <person name="Abrahante J.E."/>
            <person name="Garbe J."/>
            <person name="Badalamenti J.P."/>
            <person name="Herman A."/>
            <person name="Mangelson H."/>
            <person name="Liachko I."/>
            <person name="Sullivan S."/>
            <person name="Sone E.D."/>
            <person name="Koren S."/>
            <person name="Silverstein K.A.T."/>
            <person name="Beckman K.B."/>
            <person name="Gohl D.M."/>
        </authorList>
    </citation>
    <scope>NUCLEOTIDE SEQUENCE</scope>
    <source>
        <strain evidence="12">Duluth1</strain>
        <tissue evidence="12">Whole animal</tissue>
    </source>
</reference>
<evidence type="ECO:0000313" key="13">
    <source>
        <dbReference type="Proteomes" id="UP000828390"/>
    </source>
</evidence>
<sequence length="708" mass="77450">MAEAEELKQMVLSFRRNELVELLGFVGMNKNGVKATLLQRAVTLINSSRGCSVPVQIKIRDLYRQIHNPYASEPPRSRTSSRTQVPDPSLLLSNDRNRRFPPSTSGKTQLPSGSLGHVSSAIVPGAVDFSKRSQEMSSSVATLPVHPDVRFKPLPFYDIMGELLKPTSLAPKGLSRYQETYFVFHLTPQQAQDIAMSRDFRPTAKWEYTVQVQLRFCFLETSCEQEDNFPPSICVRVNGKVATLPNPIPTTKPGVEPKRPGRPVDITSLCRLSPTMPNHVEISWASEYGRGFVVSINLVKRLTSDTLLMRLKQFGNRHADHSRAMIKEKLHHDADSEIATTSLRVSLLCPLGKMRMQLPSRAGTCNHLQCFDAITFLMMNEKKATWMCPVCDKPAPFHKLIIDGLFCEILKNTDESEIQFVEDGSWSAIKNNKDSSTEIYNTSSVSNTANSEGKDTAVNLCDGDSPDRSEEPPAKKVCMEVIDLTLSDSEDDEPSTRPQSSHNLSSSGSSTPTLAACGVSSQLSPGPHRSLALPDCPPMPPLLNFSNSSLELTSSINSASSPLQPNRGFGLGLNLSPLSRLSGGASSNGSINTFGANGFSMEDSNSNSTQSWLASLSAQTQGQKRVSLGLSSSGQPPYKRQHLDHSGLDSPSSSNSNMSPLVDLDQLCSILDSDRDRKKEEIARFPTDFSMSGSANNSRLSPDVIALD</sequence>
<evidence type="ECO:0000256" key="3">
    <source>
        <dbReference type="ARBA" id="ARBA00022679"/>
    </source>
</evidence>
<feature type="compositionally biased region" description="Polar residues" evidence="9">
    <location>
        <begin position="689"/>
        <end position="700"/>
    </location>
</feature>
<proteinExistence type="inferred from homology"/>
<keyword evidence="4" id="KW-0479">Metal-binding</keyword>
<keyword evidence="13" id="KW-1185">Reference proteome</keyword>
<dbReference type="InterPro" id="IPR036361">
    <property type="entry name" value="SAP_dom_sf"/>
</dbReference>
<dbReference type="PROSITE" id="PS51044">
    <property type="entry name" value="ZF_SP_RING"/>
    <property type="match status" value="1"/>
</dbReference>
<dbReference type="PANTHER" id="PTHR10782">
    <property type="entry name" value="ZINC FINGER MIZ DOMAIN-CONTAINING PROTEIN"/>
    <property type="match status" value="1"/>
</dbReference>
<evidence type="ECO:0000256" key="6">
    <source>
        <dbReference type="ARBA" id="ARBA00022786"/>
    </source>
</evidence>
<dbReference type="PANTHER" id="PTHR10782:SF94">
    <property type="entry name" value="SUPPRESSOR OF VARIEGATION 2-10, ISOFORM I"/>
    <property type="match status" value="1"/>
</dbReference>
<evidence type="ECO:0008006" key="14">
    <source>
        <dbReference type="Google" id="ProtNLM"/>
    </source>
</evidence>
<keyword evidence="6" id="KW-0833">Ubl conjugation pathway</keyword>
<feature type="compositionally biased region" description="Polar residues" evidence="9">
    <location>
        <begin position="102"/>
        <end position="112"/>
    </location>
</feature>
<comment type="pathway">
    <text evidence="1">Protein modification; protein sumoylation.</text>
</comment>
<keyword evidence="5 8" id="KW-0863">Zinc-finger</keyword>
<dbReference type="GO" id="GO:0003712">
    <property type="term" value="F:transcription coregulator activity"/>
    <property type="evidence" value="ECO:0007669"/>
    <property type="project" value="TreeGrafter"/>
</dbReference>
<dbReference type="Pfam" id="PF14324">
    <property type="entry name" value="PINIT"/>
    <property type="match status" value="1"/>
</dbReference>
<feature type="domain" description="PINIT" evidence="11">
    <location>
        <begin position="137"/>
        <end position="302"/>
    </location>
</feature>
<evidence type="ECO:0000256" key="1">
    <source>
        <dbReference type="ARBA" id="ARBA00004718"/>
    </source>
</evidence>
<dbReference type="Gene3D" id="2.60.120.780">
    <property type="entry name" value="PINIT domain"/>
    <property type="match status" value="1"/>
</dbReference>
<dbReference type="SUPFAM" id="SSF68906">
    <property type="entry name" value="SAP domain"/>
    <property type="match status" value="1"/>
</dbReference>
<dbReference type="EMBL" id="JAIWYP010000004">
    <property type="protein sequence ID" value="KAH3833727.1"/>
    <property type="molecule type" value="Genomic_DNA"/>
</dbReference>
<organism evidence="12 13">
    <name type="scientific">Dreissena polymorpha</name>
    <name type="common">Zebra mussel</name>
    <name type="synonym">Mytilus polymorpha</name>
    <dbReference type="NCBI Taxonomy" id="45954"/>
    <lineage>
        <taxon>Eukaryota</taxon>
        <taxon>Metazoa</taxon>
        <taxon>Spiralia</taxon>
        <taxon>Lophotrochozoa</taxon>
        <taxon>Mollusca</taxon>
        <taxon>Bivalvia</taxon>
        <taxon>Autobranchia</taxon>
        <taxon>Heteroconchia</taxon>
        <taxon>Euheterodonta</taxon>
        <taxon>Imparidentia</taxon>
        <taxon>Neoheterodontei</taxon>
        <taxon>Myida</taxon>
        <taxon>Dreissenoidea</taxon>
        <taxon>Dreissenidae</taxon>
        <taxon>Dreissena</taxon>
    </lineage>
</organism>
<feature type="compositionally biased region" description="Low complexity" evidence="9">
    <location>
        <begin position="500"/>
        <end position="510"/>
    </location>
</feature>
<comment type="caution">
    <text evidence="12">The sequence shown here is derived from an EMBL/GenBank/DDBJ whole genome shotgun (WGS) entry which is preliminary data.</text>
</comment>
<dbReference type="InterPro" id="IPR004181">
    <property type="entry name" value="Znf_MIZ"/>
</dbReference>
<feature type="region of interest" description="Disordered" evidence="9">
    <location>
        <begin position="69"/>
        <end position="117"/>
    </location>
</feature>
<keyword evidence="3" id="KW-0808">Transferase</keyword>
<feature type="region of interest" description="Disordered" evidence="9">
    <location>
        <begin position="624"/>
        <end position="659"/>
    </location>
</feature>
<dbReference type="AlphaFoldDB" id="A0A9D4K6E5"/>
<evidence type="ECO:0000259" key="11">
    <source>
        <dbReference type="PROSITE" id="PS51466"/>
    </source>
</evidence>
<dbReference type="InterPro" id="IPR013083">
    <property type="entry name" value="Znf_RING/FYVE/PHD"/>
</dbReference>
<dbReference type="GO" id="GO:0006357">
    <property type="term" value="P:regulation of transcription by RNA polymerase II"/>
    <property type="evidence" value="ECO:0007669"/>
    <property type="project" value="TreeGrafter"/>
</dbReference>
<name>A0A9D4K6E5_DREPO</name>
<evidence type="ECO:0000256" key="2">
    <source>
        <dbReference type="ARBA" id="ARBA00005383"/>
    </source>
</evidence>
<keyword evidence="7" id="KW-0862">Zinc</keyword>
<dbReference type="InterPro" id="IPR038654">
    <property type="entry name" value="PINIT_sf"/>
</dbReference>